<feature type="transmembrane region" description="Helical" evidence="8">
    <location>
        <begin position="385"/>
        <end position="405"/>
    </location>
</feature>
<dbReference type="InterPro" id="IPR004869">
    <property type="entry name" value="MMPL_dom"/>
</dbReference>
<dbReference type="PANTHER" id="PTHR33406">
    <property type="entry name" value="MEMBRANE PROTEIN MJ1562-RELATED"/>
    <property type="match status" value="1"/>
</dbReference>
<evidence type="ECO:0000313" key="11">
    <source>
        <dbReference type="Proteomes" id="UP001597187"/>
    </source>
</evidence>
<feature type="transmembrane region" description="Helical" evidence="8">
    <location>
        <begin position="344"/>
        <end position="364"/>
    </location>
</feature>
<protein>
    <submittedName>
        <fullName evidence="10">RND family transporter</fullName>
    </submittedName>
</protein>
<accession>A0ABD6AY94</accession>
<dbReference type="PANTHER" id="PTHR33406:SF6">
    <property type="entry name" value="MEMBRANE PROTEIN YDGH-RELATED"/>
    <property type="match status" value="1"/>
</dbReference>
<dbReference type="SUPFAM" id="SSF82866">
    <property type="entry name" value="Multidrug efflux transporter AcrB transmembrane domain"/>
    <property type="match status" value="2"/>
</dbReference>
<evidence type="ECO:0000256" key="8">
    <source>
        <dbReference type="SAM" id="Phobius"/>
    </source>
</evidence>
<dbReference type="PROSITE" id="PS50156">
    <property type="entry name" value="SSD"/>
    <property type="match status" value="2"/>
</dbReference>
<feature type="region of interest" description="Disordered" evidence="7">
    <location>
        <begin position="130"/>
        <end position="179"/>
    </location>
</feature>
<evidence type="ECO:0000256" key="4">
    <source>
        <dbReference type="ARBA" id="ARBA00022692"/>
    </source>
</evidence>
<comment type="similarity">
    <text evidence="2">Belongs to the resistance-nodulation-cell division (RND) (TC 2.A.6) family. MmpL subfamily.</text>
</comment>
<keyword evidence="6 8" id="KW-0472">Membrane</keyword>
<evidence type="ECO:0000256" key="3">
    <source>
        <dbReference type="ARBA" id="ARBA00022475"/>
    </source>
</evidence>
<dbReference type="EMBL" id="JBHUDC010000008">
    <property type="protein sequence ID" value="MFD1514572.1"/>
    <property type="molecule type" value="Genomic_DNA"/>
</dbReference>
<gene>
    <name evidence="10" type="ORF">ACFSBT_14920</name>
</gene>
<feature type="domain" description="SSD" evidence="9">
    <location>
        <begin position="714"/>
        <end position="873"/>
    </location>
</feature>
<feature type="transmembrane region" description="Helical" evidence="8">
    <location>
        <begin position="317"/>
        <end position="338"/>
    </location>
</feature>
<evidence type="ECO:0000259" key="9">
    <source>
        <dbReference type="PROSITE" id="PS50156"/>
    </source>
</evidence>
<feature type="domain" description="SSD" evidence="9">
    <location>
        <begin position="308"/>
        <end position="442"/>
    </location>
</feature>
<evidence type="ECO:0000313" key="10">
    <source>
        <dbReference type="EMBL" id="MFD1514572.1"/>
    </source>
</evidence>
<keyword evidence="4 8" id="KW-0812">Transmembrane</keyword>
<feature type="transmembrane region" description="Helical" evidence="8">
    <location>
        <begin position="718"/>
        <end position="738"/>
    </location>
</feature>
<feature type="transmembrane region" description="Helical" evidence="8">
    <location>
        <begin position="479"/>
        <end position="498"/>
    </location>
</feature>
<keyword evidence="11" id="KW-1185">Reference proteome</keyword>
<keyword evidence="5 8" id="KW-1133">Transmembrane helix</keyword>
<reference evidence="10 11" key="1">
    <citation type="journal article" date="2019" name="Int. J. Syst. Evol. Microbiol.">
        <title>The Global Catalogue of Microorganisms (GCM) 10K type strain sequencing project: providing services to taxonomists for standard genome sequencing and annotation.</title>
        <authorList>
            <consortium name="The Broad Institute Genomics Platform"/>
            <consortium name="The Broad Institute Genome Sequencing Center for Infectious Disease"/>
            <person name="Wu L."/>
            <person name="Ma J."/>
        </authorList>
    </citation>
    <scope>NUCLEOTIDE SEQUENCE [LARGE SCALE GENOMIC DNA]</scope>
    <source>
        <strain evidence="10 11">CGMCC 1.12563</strain>
    </source>
</reference>
<feature type="transmembrane region" description="Helical" evidence="8">
    <location>
        <begin position="745"/>
        <end position="770"/>
    </location>
</feature>
<dbReference type="Pfam" id="PF03176">
    <property type="entry name" value="MMPL"/>
    <property type="match status" value="2"/>
</dbReference>
<evidence type="ECO:0000256" key="2">
    <source>
        <dbReference type="ARBA" id="ARBA00010157"/>
    </source>
</evidence>
<comment type="subcellular location">
    <subcellularLocation>
        <location evidence="1">Cell membrane</location>
        <topology evidence="1">Multi-pass membrane protein</topology>
    </subcellularLocation>
</comment>
<feature type="transmembrane region" description="Helical" evidence="8">
    <location>
        <begin position="848"/>
        <end position="874"/>
    </location>
</feature>
<name>A0ABD6AY94_9EURY</name>
<dbReference type="RefSeq" id="WP_250874515.1">
    <property type="nucleotide sequence ID" value="NZ_JALXFV010000008.1"/>
</dbReference>
<dbReference type="AlphaFoldDB" id="A0ABD6AY94"/>
<sequence length="894" mass="93286">MGLVDRYAAVLTRHSRLFLVAVLVATVVVGAGAPGVEGGLTIASFGGDSTEAQKLDYVQSNFSVEGENTTAVQIVVTGDNVLTKASLVETLELQQRLRANESINATLAEEQPTVGLSNVVAIAAMQAEAARAEGSGGPPTGDDQQNASGGPPGDVTNETNGDDENASTGSAGGPPAVPSLDAQIEQLESMSDEEVAAVVERVLSPDAEVPGNADPFTLVSTEYEPGTATADARILFAFQQVDGESDSLPADVVTAQLAIQEEVETTFGDEGFVFGQGIVDEESGRATGESFAIISPIALAFVLLVLVVAYRDLLDVVLALLGVVLVLVWMGGFMGWAGLGVTQILIAVPFLLIGLSIDYALHVVMRYREARPEADSPRAAMRVGLAGVTAALGATTFTTSVGFFSNLASDIPSIREFGLVAGVGIVATFVVFVVLVPALKLELEGLLERVGRPREKRAFGTGGLTNRVLGVGTTVARRVPLVVVVVALLVSAGGGYAATDIDTSLDRVEFLPRDAPGWMDSLPGPFQPSDYDLRENALFLNDNFVQSNAGSRVEILVEGPVTDDDTLERLARGEDAVADTETAIELANGEPSVDDPLTVMERVAARDEQFATTFEESDTDGNGVPDRNLAAVYDALYAADAEAAASVLYRTGGDGGSDTSYEALRMTVTTVGGADTGEVTTEMRAVAATIEEGSGLTVTATGSPITTELVQQSLLRTLVETFLITLGLILAFLTAIFYRRYGTLTLGAVTMVPVVFALSWILGTMYLVGIPFNTETVIIASIAIGIGVDYAIHISERFVEERQRSGSALAALDRTVSGTGGAVLASAVTTAGGFGVLTFALVPSLRRFGLVTGSAIVYAFVASVVVLPSLLVLWDRFGSEESPEATGTQATTDD</sequence>
<evidence type="ECO:0000256" key="7">
    <source>
        <dbReference type="SAM" id="MobiDB-lite"/>
    </source>
</evidence>
<feature type="transmembrane region" description="Helical" evidence="8">
    <location>
        <begin position="291"/>
        <end position="310"/>
    </location>
</feature>
<evidence type="ECO:0000256" key="1">
    <source>
        <dbReference type="ARBA" id="ARBA00004651"/>
    </source>
</evidence>
<dbReference type="InterPro" id="IPR050545">
    <property type="entry name" value="Mycobact_MmpL"/>
</dbReference>
<evidence type="ECO:0000256" key="5">
    <source>
        <dbReference type="ARBA" id="ARBA00022989"/>
    </source>
</evidence>
<dbReference type="GO" id="GO:0005886">
    <property type="term" value="C:plasma membrane"/>
    <property type="evidence" value="ECO:0007669"/>
    <property type="project" value="UniProtKB-SubCell"/>
</dbReference>
<dbReference type="InterPro" id="IPR000731">
    <property type="entry name" value="SSD"/>
</dbReference>
<comment type="caution">
    <text evidence="10">The sequence shown here is derived from an EMBL/GenBank/DDBJ whole genome shotgun (WGS) entry which is preliminary data.</text>
</comment>
<dbReference type="Gene3D" id="1.20.1640.10">
    <property type="entry name" value="Multidrug efflux transporter AcrB transmembrane domain"/>
    <property type="match status" value="2"/>
</dbReference>
<evidence type="ECO:0000256" key="6">
    <source>
        <dbReference type="ARBA" id="ARBA00023136"/>
    </source>
</evidence>
<feature type="transmembrane region" description="Helical" evidence="8">
    <location>
        <begin position="776"/>
        <end position="795"/>
    </location>
</feature>
<keyword evidence="3" id="KW-1003">Cell membrane</keyword>
<feature type="transmembrane region" description="Helical" evidence="8">
    <location>
        <begin position="816"/>
        <end position="842"/>
    </location>
</feature>
<feature type="transmembrane region" description="Helical" evidence="8">
    <location>
        <begin position="417"/>
        <end position="439"/>
    </location>
</feature>
<organism evidence="10 11">
    <name type="scientific">Halomarina rubra</name>
    <dbReference type="NCBI Taxonomy" id="2071873"/>
    <lineage>
        <taxon>Archaea</taxon>
        <taxon>Methanobacteriati</taxon>
        <taxon>Methanobacteriota</taxon>
        <taxon>Stenosarchaea group</taxon>
        <taxon>Halobacteria</taxon>
        <taxon>Halobacteriales</taxon>
        <taxon>Natronomonadaceae</taxon>
        <taxon>Halomarina</taxon>
    </lineage>
</organism>
<dbReference type="Proteomes" id="UP001597187">
    <property type="component" value="Unassembled WGS sequence"/>
</dbReference>
<proteinExistence type="inferred from homology"/>